<name>A0A3N7EW57_POPTR</name>
<dbReference type="AlphaFoldDB" id="A0A3N7EW57"/>
<keyword evidence="2" id="KW-1185">Reference proteome</keyword>
<proteinExistence type="predicted"/>
<protein>
    <submittedName>
        <fullName evidence="1">Uncharacterized protein</fullName>
    </submittedName>
</protein>
<organism evidence="1 2">
    <name type="scientific">Populus trichocarpa</name>
    <name type="common">Western balsam poplar</name>
    <name type="synonym">Populus balsamifera subsp. trichocarpa</name>
    <dbReference type="NCBI Taxonomy" id="3694"/>
    <lineage>
        <taxon>Eukaryota</taxon>
        <taxon>Viridiplantae</taxon>
        <taxon>Streptophyta</taxon>
        <taxon>Embryophyta</taxon>
        <taxon>Tracheophyta</taxon>
        <taxon>Spermatophyta</taxon>
        <taxon>Magnoliopsida</taxon>
        <taxon>eudicotyledons</taxon>
        <taxon>Gunneridae</taxon>
        <taxon>Pentapetalae</taxon>
        <taxon>rosids</taxon>
        <taxon>fabids</taxon>
        <taxon>Malpighiales</taxon>
        <taxon>Salicaceae</taxon>
        <taxon>Saliceae</taxon>
        <taxon>Populus</taxon>
    </lineage>
</organism>
<dbReference type="EMBL" id="CM009294">
    <property type="protein sequence ID" value="RQO89987.1"/>
    <property type="molecule type" value="Genomic_DNA"/>
</dbReference>
<dbReference type="Proteomes" id="UP000006729">
    <property type="component" value="Chromosome 5"/>
</dbReference>
<evidence type="ECO:0000313" key="1">
    <source>
        <dbReference type="EMBL" id="RQO89987.1"/>
    </source>
</evidence>
<accession>A0A3N7EW57</accession>
<reference evidence="1 2" key="1">
    <citation type="journal article" date="2006" name="Science">
        <title>The genome of black cottonwood, Populus trichocarpa (Torr. &amp; Gray).</title>
        <authorList>
            <person name="Tuskan G.A."/>
            <person name="Difazio S."/>
            <person name="Jansson S."/>
            <person name="Bohlmann J."/>
            <person name="Grigoriev I."/>
            <person name="Hellsten U."/>
            <person name="Putnam N."/>
            <person name="Ralph S."/>
            <person name="Rombauts S."/>
            <person name="Salamov A."/>
            <person name="Schein J."/>
            <person name="Sterck L."/>
            <person name="Aerts A."/>
            <person name="Bhalerao R.R."/>
            <person name="Bhalerao R.P."/>
            <person name="Blaudez D."/>
            <person name="Boerjan W."/>
            <person name="Brun A."/>
            <person name="Brunner A."/>
            <person name="Busov V."/>
            <person name="Campbell M."/>
            <person name="Carlson J."/>
            <person name="Chalot M."/>
            <person name="Chapman J."/>
            <person name="Chen G.L."/>
            <person name="Cooper D."/>
            <person name="Coutinho P.M."/>
            <person name="Couturier J."/>
            <person name="Covert S."/>
            <person name="Cronk Q."/>
            <person name="Cunningham R."/>
            <person name="Davis J."/>
            <person name="Degroeve S."/>
            <person name="Dejardin A."/>
            <person name="Depamphilis C."/>
            <person name="Detter J."/>
            <person name="Dirks B."/>
            <person name="Dubchak I."/>
            <person name="Duplessis S."/>
            <person name="Ehlting J."/>
            <person name="Ellis B."/>
            <person name="Gendler K."/>
            <person name="Goodstein D."/>
            <person name="Gribskov M."/>
            <person name="Grimwood J."/>
            <person name="Groover A."/>
            <person name="Gunter L."/>
            <person name="Hamberger B."/>
            <person name="Heinze B."/>
            <person name="Helariutta Y."/>
            <person name="Henrissat B."/>
            <person name="Holligan D."/>
            <person name="Holt R."/>
            <person name="Huang W."/>
            <person name="Islam-Faridi N."/>
            <person name="Jones S."/>
            <person name="Jones-Rhoades M."/>
            <person name="Jorgensen R."/>
            <person name="Joshi C."/>
            <person name="Kangasjarvi J."/>
            <person name="Karlsson J."/>
            <person name="Kelleher C."/>
            <person name="Kirkpatrick R."/>
            <person name="Kirst M."/>
            <person name="Kohler A."/>
            <person name="Kalluri U."/>
            <person name="Larimer F."/>
            <person name="Leebens-Mack J."/>
            <person name="Leple J.C."/>
            <person name="Locascio P."/>
            <person name="Lou Y."/>
            <person name="Lucas S."/>
            <person name="Martin F."/>
            <person name="Montanini B."/>
            <person name="Napoli C."/>
            <person name="Nelson D.R."/>
            <person name="Nelson C."/>
            <person name="Nieminen K."/>
            <person name="Nilsson O."/>
            <person name="Pereda V."/>
            <person name="Peter G."/>
            <person name="Philippe R."/>
            <person name="Pilate G."/>
            <person name="Poliakov A."/>
            <person name="Razumovskaya J."/>
            <person name="Richardson P."/>
            <person name="Rinaldi C."/>
            <person name="Ritland K."/>
            <person name="Rouze P."/>
            <person name="Ryaboy D."/>
            <person name="Schmutz J."/>
            <person name="Schrader J."/>
            <person name="Segerman B."/>
            <person name="Shin H."/>
            <person name="Siddiqui A."/>
            <person name="Sterky F."/>
            <person name="Terry A."/>
            <person name="Tsai C.J."/>
            <person name="Uberbacher E."/>
            <person name="Unneberg P."/>
            <person name="Vahala J."/>
            <person name="Wall K."/>
            <person name="Wessler S."/>
            <person name="Yang G."/>
            <person name="Yin T."/>
            <person name="Douglas C."/>
            <person name="Marra M."/>
            <person name="Sandberg G."/>
            <person name="Van de Peer Y."/>
            <person name="Rokhsar D."/>
        </authorList>
    </citation>
    <scope>NUCLEOTIDE SEQUENCE [LARGE SCALE GENOMIC DNA]</scope>
    <source>
        <strain evidence="2">cv. Nisqually</strain>
    </source>
</reference>
<evidence type="ECO:0000313" key="2">
    <source>
        <dbReference type="Proteomes" id="UP000006729"/>
    </source>
</evidence>
<gene>
    <name evidence="1" type="ORF">POPTR_005G041750</name>
</gene>
<sequence>MQQAKLFLTVYGCCALADSAGFNRLVLQVGP</sequence>